<dbReference type="PANTHER" id="PTHR43318:SF1">
    <property type="entry name" value="POLYSACCHARIDE BIOSYNTHESIS PROTEIN EPSC-RELATED"/>
    <property type="match status" value="1"/>
</dbReference>
<feature type="transmembrane region" description="Helical" evidence="3">
    <location>
        <begin position="37"/>
        <end position="57"/>
    </location>
</feature>
<feature type="region of interest" description="Disordered" evidence="2">
    <location>
        <begin position="633"/>
        <end position="659"/>
    </location>
</feature>
<dbReference type="AlphaFoldDB" id="A0A7C4CDR2"/>
<feature type="transmembrane region" description="Helical" evidence="3">
    <location>
        <begin position="126"/>
        <end position="145"/>
    </location>
</feature>
<dbReference type="InterPro" id="IPR051203">
    <property type="entry name" value="Polysaccharide_Synthase-Rel"/>
</dbReference>
<name>A0A7C4CDR2_UNCW3</name>
<dbReference type="InterPro" id="IPR036291">
    <property type="entry name" value="NAD(P)-bd_dom_sf"/>
</dbReference>
<accession>A0A7C4CDR2</accession>
<keyword evidence="3" id="KW-0812">Transmembrane</keyword>
<keyword evidence="3" id="KW-0472">Membrane</keyword>
<evidence type="ECO:0000256" key="1">
    <source>
        <dbReference type="ARBA" id="ARBA00007430"/>
    </source>
</evidence>
<dbReference type="CDD" id="cd05237">
    <property type="entry name" value="UDP_invert_4-6DH_SDR_e"/>
    <property type="match status" value="1"/>
</dbReference>
<protein>
    <submittedName>
        <fullName evidence="5">Polysaccharide biosynthesis protein</fullName>
    </submittedName>
</protein>
<gene>
    <name evidence="5" type="ORF">ENS41_05475</name>
</gene>
<evidence type="ECO:0000259" key="4">
    <source>
        <dbReference type="Pfam" id="PF02719"/>
    </source>
</evidence>
<organism evidence="5">
    <name type="scientific">candidate division WOR-3 bacterium</name>
    <dbReference type="NCBI Taxonomy" id="2052148"/>
    <lineage>
        <taxon>Bacteria</taxon>
        <taxon>Bacteria division WOR-3</taxon>
    </lineage>
</organism>
<dbReference type="InterPro" id="IPR003869">
    <property type="entry name" value="Polysac_CapD-like"/>
</dbReference>
<dbReference type="SUPFAM" id="SSF51735">
    <property type="entry name" value="NAD(P)-binding Rossmann-fold domains"/>
    <property type="match status" value="1"/>
</dbReference>
<comment type="caution">
    <text evidence="5">The sequence shown here is derived from an EMBL/GenBank/DDBJ whole genome shotgun (WGS) entry which is preliminary data.</text>
</comment>
<evidence type="ECO:0000313" key="5">
    <source>
        <dbReference type="EMBL" id="HGK28388.1"/>
    </source>
</evidence>
<sequence length="676" mass="73674">MHHTLRLRGRERAENLLKRAQFGLARITRIAGAKRDAFFVLGDALTAVIACTVASALGGNSSLSSTTLLGGLVTAAFIIAANVTLRNYRLAWVTFSLSDLRRLFAACVLVAATHAGLRAIPAWTGLVPAGPVLTGMVLFLCLATFRGSKRLLVEPFFAPAEGRRTLIVMSSRHAYFLPNVLRRLGNFDYNIVGIIDPNPAQVGSYEQGIEVVGTTDDIEAIVERYRAEVVMVMLADDPGFGLGDFYARLHRLGTVDVKTLPSLVDIIEDRSDLGALEKLCIHELTGRPPVSTDVVAMRRVFGSKRIMVTGAGGSIGSELCRQLARFGPESIIMFERDDSNLFYIDRELRAAHPRLKVIPFLGDITRPEDTELACGRHRPQVIFHAAAYKHVPILEFHPEDAVRVNVLGTHLLARAAVRHRAECLVYISTDKAVNPSSVMGASKRLGEMLAAAMNGLGDLRTVAVRFGNVLDSRGSVTTIFRDAIARRQPITVTHREMKRYLMLTSEAVLLVLQAAALGKGGEVFVLDMGNPVSIWDLAHRMVELAGLTPNRDIPIVLSGTRPGEKLFEELLTAEEGTVVTENNRVFRARISRNLCYPDLLAAINNLEAQLGLLDPQQLRQELARLVPGYCPDPCPGMEPTASGQRSKTGDRSPDSGAALPQSALGELVTERGYGLL</sequence>
<reference evidence="5" key="1">
    <citation type="journal article" date="2020" name="mSystems">
        <title>Genome- and Community-Level Interaction Insights into Carbon Utilization and Element Cycling Functions of Hydrothermarchaeota in Hydrothermal Sediment.</title>
        <authorList>
            <person name="Zhou Z."/>
            <person name="Liu Y."/>
            <person name="Xu W."/>
            <person name="Pan J."/>
            <person name="Luo Z.H."/>
            <person name="Li M."/>
        </authorList>
    </citation>
    <scope>NUCLEOTIDE SEQUENCE [LARGE SCALE GENOMIC DNA]</scope>
    <source>
        <strain evidence="5">SpSt-488</strain>
    </source>
</reference>
<dbReference type="SUPFAM" id="SSF53335">
    <property type="entry name" value="S-adenosyl-L-methionine-dependent methyltransferases"/>
    <property type="match status" value="1"/>
</dbReference>
<keyword evidence="3" id="KW-1133">Transmembrane helix</keyword>
<proteinExistence type="inferred from homology"/>
<feature type="transmembrane region" description="Helical" evidence="3">
    <location>
        <begin position="63"/>
        <end position="83"/>
    </location>
</feature>
<evidence type="ECO:0000256" key="3">
    <source>
        <dbReference type="SAM" id="Phobius"/>
    </source>
</evidence>
<comment type="similarity">
    <text evidence="1">Belongs to the polysaccharide synthase family.</text>
</comment>
<feature type="domain" description="Polysaccharide biosynthesis protein CapD-like" evidence="4">
    <location>
        <begin position="306"/>
        <end position="588"/>
    </location>
</feature>
<evidence type="ECO:0000256" key="2">
    <source>
        <dbReference type="SAM" id="MobiDB-lite"/>
    </source>
</evidence>
<dbReference type="Pfam" id="PF02719">
    <property type="entry name" value="Polysacc_synt_2"/>
    <property type="match status" value="1"/>
</dbReference>
<dbReference type="InterPro" id="IPR029063">
    <property type="entry name" value="SAM-dependent_MTases_sf"/>
</dbReference>
<dbReference type="PANTHER" id="PTHR43318">
    <property type="entry name" value="UDP-N-ACETYLGLUCOSAMINE 4,6-DEHYDRATASE"/>
    <property type="match status" value="1"/>
</dbReference>
<dbReference type="EMBL" id="DSUT01000113">
    <property type="protein sequence ID" value="HGK28388.1"/>
    <property type="molecule type" value="Genomic_DNA"/>
</dbReference>
<dbReference type="Gene3D" id="3.40.50.720">
    <property type="entry name" value="NAD(P)-binding Rossmann-like Domain"/>
    <property type="match status" value="2"/>
</dbReference>